<proteinExistence type="predicted"/>
<dbReference type="Gramene" id="OE9A026536T1">
    <property type="protein sequence ID" value="OE9A026536C1"/>
    <property type="gene ID" value="OE9A026536"/>
</dbReference>
<feature type="region of interest" description="Disordered" evidence="3">
    <location>
        <begin position="35"/>
        <end position="74"/>
    </location>
</feature>
<comment type="caution">
    <text evidence="4">The sequence shown here is derived from an EMBL/GenBank/DDBJ whole genome shotgun (WGS) entry which is preliminary data.</text>
</comment>
<dbReference type="PANTHER" id="PTHR45093">
    <property type="entry name" value="TRANSCRIPTION ACTIVATOR MSS11"/>
    <property type="match status" value="1"/>
</dbReference>
<keyword evidence="5" id="KW-1185">Reference proteome</keyword>
<name>A0A8S0SCN6_OLEEU</name>
<keyword evidence="2" id="KW-0539">Nucleus</keyword>
<dbReference type="AlphaFoldDB" id="A0A8S0SCN6"/>
<evidence type="ECO:0000313" key="5">
    <source>
        <dbReference type="Proteomes" id="UP000594638"/>
    </source>
</evidence>
<reference evidence="4 5" key="1">
    <citation type="submission" date="2019-12" db="EMBL/GenBank/DDBJ databases">
        <authorList>
            <person name="Alioto T."/>
            <person name="Alioto T."/>
            <person name="Gomez Garrido J."/>
        </authorList>
    </citation>
    <scope>NUCLEOTIDE SEQUENCE [LARGE SCALE GENOMIC DNA]</scope>
</reference>
<dbReference type="EMBL" id="CACTIH010004252">
    <property type="protein sequence ID" value="CAA2990349.1"/>
    <property type="molecule type" value="Genomic_DNA"/>
</dbReference>
<feature type="compositionally biased region" description="Low complexity" evidence="3">
    <location>
        <begin position="35"/>
        <end position="45"/>
    </location>
</feature>
<dbReference type="Proteomes" id="UP000594638">
    <property type="component" value="Unassembled WGS sequence"/>
</dbReference>
<organism evidence="4 5">
    <name type="scientific">Olea europaea subsp. europaea</name>
    <dbReference type="NCBI Taxonomy" id="158383"/>
    <lineage>
        <taxon>Eukaryota</taxon>
        <taxon>Viridiplantae</taxon>
        <taxon>Streptophyta</taxon>
        <taxon>Embryophyta</taxon>
        <taxon>Tracheophyta</taxon>
        <taxon>Spermatophyta</taxon>
        <taxon>Magnoliopsida</taxon>
        <taxon>eudicotyledons</taxon>
        <taxon>Gunneridae</taxon>
        <taxon>Pentapetalae</taxon>
        <taxon>asterids</taxon>
        <taxon>lamiids</taxon>
        <taxon>Lamiales</taxon>
        <taxon>Oleaceae</taxon>
        <taxon>Oleeae</taxon>
        <taxon>Olea</taxon>
    </lineage>
</organism>
<evidence type="ECO:0000256" key="1">
    <source>
        <dbReference type="ARBA" id="ARBA00004123"/>
    </source>
</evidence>
<evidence type="ECO:0000313" key="4">
    <source>
        <dbReference type="EMBL" id="CAA2990349.1"/>
    </source>
</evidence>
<dbReference type="GO" id="GO:0005634">
    <property type="term" value="C:nucleus"/>
    <property type="evidence" value="ECO:0007669"/>
    <property type="project" value="UniProtKB-SubCell"/>
</dbReference>
<comment type="subcellular location">
    <subcellularLocation>
        <location evidence="1">Nucleus</location>
    </subcellularLocation>
</comment>
<dbReference type="PANTHER" id="PTHR45093:SF2">
    <property type="entry name" value="LISH DOMAIN-CONTAINING PROTEIN"/>
    <property type="match status" value="1"/>
</dbReference>
<gene>
    <name evidence="4" type="ORF">OLEA9_A026536</name>
</gene>
<accession>A0A8S0SCN6</accession>
<protein>
    <submittedName>
        <fullName evidence="4">Uncharacterized protein</fullName>
    </submittedName>
</protein>
<evidence type="ECO:0000256" key="2">
    <source>
        <dbReference type="ARBA" id="ARBA00023242"/>
    </source>
</evidence>
<dbReference type="OrthoDB" id="1934608at2759"/>
<evidence type="ECO:0000256" key="3">
    <source>
        <dbReference type="SAM" id="MobiDB-lite"/>
    </source>
</evidence>
<sequence>MQSQLIKTREQQQQSHQPQYLQQQQQLQVQQLLLQRQAQQQQQHHQQQRDSSHLPNGSANGAIGNEILTRQNPGTANALATQMYEEKLKLPIQRDSLDDAAIKVQGAWEGIE</sequence>